<sequence length="761" mass="83860">MSSSTSPLHPPASPALSPTPLGSPSPTHASHFAPDFPDDVSTASSANEDWMYESSSAGAGGAAAQKEKSIYNMIEVMEDRLATLRDEMQATKHTAANDMNPDAERESGGGKSPLKARGEAESPVQRGAMAEEAARIRNQFGIVDPGRLTWKDKDLPHTDAGRRLDLTFSEHLAKSSKAKGKGRSGGKTGARAAKKNVESRKEARTRMERRLNNNSEHYVIRAVNSVVYQLPPEVRADVERQKLEDATMSLSASGAAYAAAPELAGSTLASTSTVKFTFDVHNVNPFNEPWPIRLGGTEMQPKWLLTLAAEKLTLVAGEAMMKRLCLHELSCHLFVYMYWFVHCRFFQANTAVEQQYLLSKVAAIYTQILSLKSLEQHKDFFFKNYPFVLSQAIVLGFKYLCPGNQSLYTPTLKRILYLTVAQLLTGVDVCPGSVNYLRHAMYPEDVMDEVAGTTEANTLPPLPFPMVGNRDEDEDAARLTAAMAGIGGAAMAPAKGGLLGLDEGDMEHNNSSVMFGADTHGGGDDALDAFVQAPPRYTYKGTGAVEEVVADVEKKPVKLSKSVSMPTFDSAEVPPVTKFTGGRETLRFRPDKPRFLGNKGLPRQQQVKFNASSISPLLQQYLDHHSDTGGRKPQYLKRTEPVKWCDTGGVDTHVKVPSRASVYDKMMRDYTRNKKQSVKELHKINKTMRESVMHVEEERQHVLHGNSTYIGKKAIDIMKTIEERGKGHKLHRDQNEGGIPKIIPQFDVGVESVFRKLPIKD</sequence>
<evidence type="ECO:0000313" key="4">
    <source>
        <dbReference type="Proteomes" id="UP001165060"/>
    </source>
</evidence>
<dbReference type="EMBL" id="BRYB01002154">
    <property type="protein sequence ID" value="GMI40438.1"/>
    <property type="molecule type" value="Genomic_DNA"/>
</dbReference>
<evidence type="ECO:0000256" key="2">
    <source>
        <dbReference type="SAM" id="MobiDB-lite"/>
    </source>
</evidence>
<organism evidence="3 4">
    <name type="scientific">Tetraparma gracilis</name>
    <dbReference type="NCBI Taxonomy" id="2962635"/>
    <lineage>
        <taxon>Eukaryota</taxon>
        <taxon>Sar</taxon>
        <taxon>Stramenopiles</taxon>
        <taxon>Ochrophyta</taxon>
        <taxon>Bolidophyceae</taxon>
        <taxon>Parmales</taxon>
        <taxon>Triparmaceae</taxon>
        <taxon>Tetraparma</taxon>
    </lineage>
</organism>
<feature type="region of interest" description="Disordered" evidence="2">
    <location>
        <begin position="1"/>
        <end position="48"/>
    </location>
</feature>
<gene>
    <name evidence="3" type="ORF">TeGR_g10342</name>
</gene>
<feature type="region of interest" description="Disordered" evidence="2">
    <location>
        <begin position="171"/>
        <end position="211"/>
    </location>
</feature>
<proteinExistence type="inferred from homology"/>
<dbReference type="Proteomes" id="UP001165060">
    <property type="component" value="Unassembled WGS sequence"/>
</dbReference>
<feature type="compositionally biased region" description="Basic and acidic residues" evidence="2">
    <location>
        <begin position="195"/>
        <end position="211"/>
    </location>
</feature>
<dbReference type="InterPro" id="IPR029417">
    <property type="entry name" value="FAM227"/>
</dbReference>
<feature type="compositionally biased region" description="Low complexity" evidence="2">
    <location>
        <begin position="14"/>
        <end position="28"/>
    </location>
</feature>
<reference evidence="3 4" key="1">
    <citation type="journal article" date="2023" name="Commun. Biol.">
        <title>Genome analysis of Parmales, the sister group of diatoms, reveals the evolutionary specialization of diatoms from phago-mixotrophs to photoautotrophs.</title>
        <authorList>
            <person name="Ban H."/>
            <person name="Sato S."/>
            <person name="Yoshikawa S."/>
            <person name="Yamada K."/>
            <person name="Nakamura Y."/>
            <person name="Ichinomiya M."/>
            <person name="Sato N."/>
            <person name="Blanc-Mathieu R."/>
            <person name="Endo H."/>
            <person name="Kuwata A."/>
            <person name="Ogata H."/>
        </authorList>
    </citation>
    <scope>NUCLEOTIDE SEQUENCE [LARGE SCALE GENOMIC DNA]</scope>
</reference>
<accession>A0ABQ6N5F2</accession>
<feature type="region of interest" description="Disordered" evidence="2">
    <location>
        <begin position="84"/>
        <end position="128"/>
    </location>
</feature>
<protein>
    <submittedName>
        <fullName evidence="3">Uncharacterized protein</fullName>
    </submittedName>
</protein>
<comment type="caution">
    <text evidence="3">The sequence shown here is derived from an EMBL/GenBank/DDBJ whole genome shotgun (WGS) entry which is preliminary data.</text>
</comment>
<comment type="similarity">
    <text evidence="1">Belongs to the FAM227 family.</text>
</comment>
<feature type="compositionally biased region" description="Basic residues" evidence="2">
    <location>
        <begin position="174"/>
        <end position="184"/>
    </location>
</feature>
<keyword evidence="4" id="KW-1185">Reference proteome</keyword>
<dbReference type="PANTHER" id="PTHR33560">
    <property type="entry name" value="PROTEIN FAM227B"/>
    <property type="match status" value="1"/>
</dbReference>
<dbReference type="PANTHER" id="PTHR33560:SF1">
    <property type="entry name" value="PROTEIN FAM227A"/>
    <property type="match status" value="1"/>
</dbReference>
<name>A0ABQ6N5F2_9STRA</name>
<dbReference type="Pfam" id="PF14922">
    <property type="entry name" value="FWWh"/>
    <property type="match status" value="1"/>
</dbReference>
<evidence type="ECO:0000256" key="1">
    <source>
        <dbReference type="ARBA" id="ARBA00008666"/>
    </source>
</evidence>
<evidence type="ECO:0000313" key="3">
    <source>
        <dbReference type="EMBL" id="GMI40438.1"/>
    </source>
</evidence>